<dbReference type="PROSITE" id="PS51012">
    <property type="entry name" value="ABC_TM2"/>
    <property type="match status" value="1"/>
</dbReference>
<evidence type="ECO:0000256" key="3">
    <source>
        <dbReference type="ARBA" id="ARBA00022448"/>
    </source>
</evidence>
<name>A0A1N6ENT4_9GAMM</name>
<evidence type="ECO:0000256" key="5">
    <source>
        <dbReference type="ARBA" id="ARBA00022692"/>
    </source>
</evidence>
<evidence type="ECO:0000256" key="7">
    <source>
        <dbReference type="ARBA" id="ARBA00023136"/>
    </source>
</evidence>
<dbReference type="Pfam" id="PF12698">
    <property type="entry name" value="ABC2_membrane_3"/>
    <property type="match status" value="1"/>
</dbReference>
<dbReference type="InterPro" id="IPR051449">
    <property type="entry name" value="ABC-2_transporter_component"/>
</dbReference>
<comment type="subcellular location">
    <subcellularLocation>
        <location evidence="1">Cell membrane</location>
        <topology evidence="1">Multi-pass membrane protein</topology>
    </subcellularLocation>
</comment>
<dbReference type="PANTHER" id="PTHR30294:SF47">
    <property type="entry name" value="INNER MEMBRANE TRANSPORT PERMEASE YHHJ"/>
    <property type="match status" value="1"/>
</dbReference>
<dbReference type="AlphaFoldDB" id="A0A1N6ENT4"/>
<dbReference type="EMBL" id="FSRE01000002">
    <property type="protein sequence ID" value="SIN84654.1"/>
    <property type="molecule type" value="Genomic_DNA"/>
</dbReference>
<feature type="transmembrane region" description="Helical" evidence="8">
    <location>
        <begin position="354"/>
        <end position="372"/>
    </location>
</feature>
<feature type="transmembrane region" description="Helical" evidence="8">
    <location>
        <begin position="21"/>
        <end position="42"/>
    </location>
</feature>
<sequence>MWWRQLAALWFKELRTLYRDPFLLLAIIWFFTAEIYIAGTGIRLELNKAPMGVVMEESSAPAREWLAAFHRPWFDVQGSVLDMQTGQALLDSGKLMQVVDLPPRLDEALWRGQPVAIQVFMDGSNVTLGSLMASYTQQIHARYNTEQMLEKLHRSAAQPLPVPQVDNRVRLRFNENNEDSWFMSVTELFMVITVLGMLLPAALAVREKERGTIEQLLVTPLDTTQIMLAKIFAVILVILLGVTISLFCVIVPLIGAPLRGDLGLFYASVALYAFSICGVGLFIATLARNLGQVMLLTFMLILPMLLLSGAWTPPEAMPAWERALMAFTPLYHFNIIGNSILFKAATLAELKTHLLALAAIGLVLFSFGAWRFRRQFAV</sequence>
<dbReference type="GO" id="GO:0140359">
    <property type="term" value="F:ABC-type transporter activity"/>
    <property type="evidence" value="ECO:0007669"/>
    <property type="project" value="InterPro"/>
</dbReference>
<keyword evidence="7 8" id="KW-0472">Membrane</keyword>
<feature type="transmembrane region" description="Helical" evidence="8">
    <location>
        <begin position="323"/>
        <end position="342"/>
    </location>
</feature>
<feature type="transmembrane region" description="Helical" evidence="8">
    <location>
        <begin position="265"/>
        <end position="286"/>
    </location>
</feature>
<organism evidence="10 11">
    <name type="scientific">Sulfurivirga caldicuralii</name>
    <dbReference type="NCBI Taxonomy" id="364032"/>
    <lineage>
        <taxon>Bacteria</taxon>
        <taxon>Pseudomonadati</taxon>
        <taxon>Pseudomonadota</taxon>
        <taxon>Gammaproteobacteria</taxon>
        <taxon>Thiotrichales</taxon>
        <taxon>Piscirickettsiaceae</taxon>
        <taxon>Sulfurivirga</taxon>
    </lineage>
</organism>
<keyword evidence="4" id="KW-1003">Cell membrane</keyword>
<evidence type="ECO:0000259" key="9">
    <source>
        <dbReference type="PROSITE" id="PS51012"/>
    </source>
</evidence>
<evidence type="ECO:0000256" key="4">
    <source>
        <dbReference type="ARBA" id="ARBA00022475"/>
    </source>
</evidence>
<evidence type="ECO:0000313" key="11">
    <source>
        <dbReference type="Proteomes" id="UP000198461"/>
    </source>
</evidence>
<evidence type="ECO:0000256" key="8">
    <source>
        <dbReference type="SAM" id="Phobius"/>
    </source>
</evidence>
<evidence type="ECO:0000256" key="1">
    <source>
        <dbReference type="ARBA" id="ARBA00004651"/>
    </source>
</evidence>
<keyword evidence="11" id="KW-1185">Reference proteome</keyword>
<evidence type="ECO:0000313" key="10">
    <source>
        <dbReference type="EMBL" id="SIN84654.1"/>
    </source>
</evidence>
<dbReference type="GO" id="GO:0005886">
    <property type="term" value="C:plasma membrane"/>
    <property type="evidence" value="ECO:0007669"/>
    <property type="project" value="UniProtKB-SubCell"/>
</dbReference>
<dbReference type="RefSeq" id="WP_074201012.1">
    <property type="nucleotide sequence ID" value="NZ_FSRE01000002.1"/>
</dbReference>
<reference evidence="10 11" key="1">
    <citation type="submission" date="2016-11" db="EMBL/GenBank/DDBJ databases">
        <authorList>
            <person name="Jaros S."/>
            <person name="Januszkiewicz K."/>
            <person name="Wedrychowicz H."/>
        </authorList>
    </citation>
    <scope>NUCLEOTIDE SEQUENCE [LARGE SCALE GENOMIC DNA]</scope>
    <source>
        <strain evidence="10 11">DSM 17737</strain>
    </source>
</reference>
<dbReference type="InterPro" id="IPR047817">
    <property type="entry name" value="ABC2_TM_bact-type"/>
</dbReference>
<dbReference type="STRING" id="364032.SAMN05443662_0697"/>
<dbReference type="Proteomes" id="UP000198461">
    <property type="component" value="Unassembled WGS sequence"/>
</dbReference>
<keyword evidence="3" id="KW-0813">Transport</keyword>
<protein>
    <submittedName>
        <fullName evidence="10">ABC-2 type transport system permease protein</fullName>
    </submittedName>
</protein>
<feature type="transmembrane region" description="Helical" evidence="8">
    <location>
        <begin position="181"/>
        <end position="205"/>
    </location>
</feature>
<feature type="transmembrane region" description="Helical" evidence="8">
    <location>
        <begin position="293"/>
        <end position="311"/>
    </location>
</feature>
<keyword evidence="5 8" id="KW-0812">Transmembrane</keyword>
<dbReference type="InterPro" id="IPR013525">
    <property type="entry name" value="ABC2_TM"/>
</dbReference>
<gene>
    <name evidence="10" type="ORF">SAMN05443662_0697</name>
</gene>
<dbReference type="OrthoDB" id="9808686at2"/>
<keyword evidence="6 8" id="KW-1133">Transmembrane helix</keyword>
<proteinExistence type="inferred from homology"/>
<evidence type="ECO:0000256" key="2">
    <source>
        <dbReference type="ARBA" id="ARBA00007783"/>
    </source>
</evidence>
<evidence type="ECO:0000256" key="6">
    <source>
        <dbReference type="ARBA" id="ARBA00022989"/>
    </source>
</evidence>
<accession>A0A1N6ENT4</accession>
<feature type="domain" description="ABC transmembrane type-2" evidence="9">
    <location>
        <begin position="150"/>
        <end position="375"/>
    </location>
</feature>
<comment type="similarity">
    <text evidence="2">Belongs to the ABC-2 integral membrane protein family.</text>
</comment>
<feature type="transmembrane region" description="Helical" evidence="8">
    <location>
        <begin position="226"/>
        <end position="253"/>
    </location>
</feature>
<dbReference type="PANTHER" id="PTHR30294">
    <property type="entry name" value="MEMBRANE COMPONENT OF ABC TRANSPORTER YHHJ-RELATED"/>
    <property type="match status" value="1"/>
</dbReference>